<dbReference type="PANTHER" id="PTHR21240">
    <property type="entry name" value="2-AMINO-3-CARBOXYLMUCONATE-6-SEMIALDEHYDE DECARBOXYLASE"/>
    <property type="match status" value="1"/>
</dbReference>
<dbReference type="Pfam" id="PF04909">
    <property type="entry name" value="Amidohydro_2"/>
    <property type="match status" value="1"/>
</dbReference>
<evidence type="ECO:0000313" key="4">
    <source>
        <dbReference type="Proteomes" id="UP000198824"/>
    </source>
</evidence>
<dbReference type="EMBL" id="FOZG01000001">
    <property type="protein sequence ID" value="SFR90380.1"/>
    <property type="molecule type" value="Genomic_DNA"/>
</dbReference>
<dbReference type="InterPro" id="IPR032465">
    <property type="entry name" value="ACMSD"/>
</dbReference>
<dbReference type="GO" id="GO:0016831">
    <property type="term" value="F:carboxy-lyase activity"/>
    <property type="evidence" value="ECO:0007669"/>
    <property type="project" value="InterPro"/>
</dbReference>
<dbReference type="GO" id="GO:0016787">
    <property type="term" value="F:hydrolase activity"/>
    <property type="evidence" value="ECO:0007669"/>
    <property type="project" value="UniProtKB-KW"/>
</dbReference>
<dbReference type="Proteomes" id="UP000198824">
    <property type="component" value="Unassembled WGS sequence"/>
</dbReference>
<dbReference type="OrthoDB" id="9799024at2"/>
<keyword evidence="3" id="KW-0378">Hydrolase</keyword>
<keyword evidence="1" id="KW-0456">Lyase</keyword>
<accession>A0A1I6KHN7</accession>
<gene>
    <name evidence="3" type="ORF">SAMN05192580_1721</name>
</gene>
<dbReference type="Gene3D" id="3.20.20.140">
    <property type="entry name" value="Metal-dependent hydrolases"/>
    <property type="match status" value="1"/>
</dbReference>
<proteinExistence type="predicted"/>
<dbReference type="InterPro" id="IPR032466">
    <property type="entry name" value="Metal_Hydrolase"/>
</dbReference>
<dbReference type="PANTHER" id="PTHR21240:SF28">
    <property type="entry name" value="ISO-OROTATE DECARBOXYLASE (EUROFUNG)"/>
    <property type="match status" value="1"/>
</dbReference>
<dbReference type="SUPFAM" id="SSF51556">
    <property type="entry name" value="Metallo-dependent hydrolases"/>
    <property type="match status" value="1"/>
</dbReference>
<reference evidence="3 4" key="1">
    <citation type="submission" date="2016-10" db="EMBL/GenBank/DDBJ databases">
        <authorList>
            <person name="de Groot N.N."/>
        </authorList>
    </citation>
    <scope>NUCLEOTIDE SEQUENCE [LARGE SCALE GENOMIC DNA]</scope>
    <source>
        <strain evidence="3 4">S5-249</strain>
    </source>
</reference>
<dbReference type="GO" id="GO:0019748">
    <property type="term" value="P:secondary metabolic process"/>
    <property type="evidence" value="ECO:0007669"/>
    <property type="project" value="TreeGrafter"/>
</dbReference>
<evidence type="ECO:0000313" key="3">
    <source>
        <dbReference type="EMBL" id="SFR90380.1"/>
    </source>
</evidence>
<protein>
    <submittedName>
        <fullName evidence="3">Amidohydrolase</fullName>
    </submittedName>
</protein>
<name>A0A1I6KHN7_9SPHN</name>
<dbReference type="InterPro" id="IPR006680">
    <property type="entry name" value="Amidohydro-rel"/>
</dbReference>
<evidence type="ECO:0000259" key="2">
    <source>
        <dbReference type="Pfam" id="PF04909"/>
    </source>
</evidence>
<dbReference type="STRING" id="1166337.SAMN05192580_1721"/>
<feature type="domain" description="Amidohydrolase-related" evidence="2">
    <location>
        <begin position="135"/>
        <end position="385"/>
    </location>
</feature>
<dbReference type="GO" id="GO:0005737">
    <property type="term" value="C:cytoplasm"/>
    <property type="evidence" value="ECO:0007669"/>
    <property type="project" value="TreeGrafter"/>
</dbReference>
<keyword evidence="4" id="KW-1185">Reference proteome</keyword>
<dbReference type="RefSeq" id="WP_093313272.1">
    <property type="nucleotide sequence ID" value="NZ_FOZG01000001.1"/>
</dbReference>
<sequence length="395" mass="45163">MDTALPFPVYDADNHFYEPEDALFRHLPKKWHKDFRFVEVDGRKRLAINGQISDYIPNPTFERVAGPGTHVNYYKGNNPEGLSMRQMTGKPVAPPRSWRYGDERIAVLDEHQVHAALVFPTLFSVIEKWLSYNHDFLNDTLHALNQWTAEEWGFAREGRLFAVPVVSLADIDRAVAETDWLIKEGARTICIRPSPVPGYRGGRSMGLKDFDPFWARIQEAGIFVSIHASNSDYDNLITMWTGGAEWLPFESDPFINCLRIIERAISDTIAAIICGGVFDRFPQLRIVSVENGAKWVIPLIETLQHVYGQMPHKFARDPVEAFHRNVFVAPFVEDSFEELARHMQVNRILFGSDYPHPEGTERPLDFLKEMTSFDMAAKERIMSANLKGLLEGVRD</sequence>
<organism evidence="3 4">
    <name type="scientific">Sphingomonas jatrophae</name>
    <dbReference type="NCBI Taxonomy" id="1166337"/>
    <lineage>
        <taxon>Bacteria</taxon>
        <taxon>Pseudomonadati</taxon>
        <taxon>Pseudomonadota</taxon>
        <taxon>Alphaproteobacteria</taxon>
        <taxon>Sphingomonadales</taxon>
        <taxon>Sphingomonadaceae</taxon>
        <taxon>Sphingomonas</taxon>
    </lineage>
</organism>
<evidence type="ECO:0000256" key="1">
    <source>
        <dbReference type="ARBA" id="ARBA00023239"/>
    </source>
</evidence>
<dbReference type="AlphaFoldDB" id="A0A1I6KHN7"/>